<dbReference type="Gene3D" id="1.10.287.4300">
    <property type="entry name" value="Stage III sporulation protein AH-like"/>
    <property type="match status" value="1"/>
</dbReference>
<dbReference type="Proteomes" id="UP000680638">
    <property type="component" value="Unassembled WGS sequence"/>
</dbReference>
<keyword evidence="2" id="KW-0812">Transmembrane</keyword>
<keyword evidence="4" id="KW-1185">Reference proteome</keyword>
<feature type="transmembrane region" description="Helical" evidence="2">
    <location>
        <begin position="7"/>
        <end position="26"/>
    </location>
</feature>
<feature type="compositionally biased region" description="Basic and acidic residues" evidence="1">
    <location>
        <begin position="94"/>
        <end position="120"/>
    </location>
</feature>
<feature type="region of interest" description="Disordered" evidence="1">
    <location>
        <begin position="29"/>
        <end position="181"/>
    </location>
</feature>
<evidence type="ECO:0000313" key="4">
    <source>
        <dbReference type="Proteomes" id="UP000680638"/>
    </source>
</evidence>
<accession>A0ABQ4LQ12</accession>
<feature type="compositionally biased region" description="Low complexity" evidence="1">
    <location>
        <begin position="59"/>
        <end position="73"/>
    </location>
</feature>
<comment type="caution">
    <text evidence="3">The sequence shown here is derived from an EMBL/GenBank/DDBJ whole genome shotgun (WGS) entry which is preliminary data.</text>
</comment>
<dbReference type="EMBL" id="BORW01000001">
    <property type="protein sequence ID" value="GIO65346.1"/>
    <property type="molecule type" value="Genomic_DNA"/>
</dbReference>
<keyword evidence="2" id="KW-0472">Membrane</keyword>
<proteinExistence type="predicted"/>
<protein>
    <recommendedName>
        <fullName evidence="5">SpoIIIAH-like family protein</fullName>
    </recommendedName>
</protein>
<evidence type="ECO:0008006" key="5">
    <source>
        <dbReference type="Google" id="ProtNLM"/>
    </source>
</evidence>
<dbReference type="InterPro" id="IPR038503">
    <property type="entry name" value="SpoIIIAH_sf"/>
</dbReference>
<reference evidence="3 4" key="1">
    <citation type="submission" date="2021-03" db="EMBL/GenBank/DDBJ databases">
        <title>Antimicrobial resistance genes in bacteria isolated from Japanese honey, and their potential for conferring macrolide and lincosamide resistance in the American foulbrood pathogen Paenibacillus larvae.</title>
        <authorList>
            <person name="Okamoto M."/>
            <person name="Kumagai M."/>
            <person name="Kanamori H."/>
            <person name="Takamatsu D."/>
        </authorList>
    </citation>
    <scope>NUCLEOTIDE SEQUENCE [LARGE SCALE GENOMIC DNA]</scope>
    <source>
        <strain evidence="3 4">J21TS3</strain>
    </source>
</reference>
<keyword evidence="2" id="KW-1133">Transmembrane helix</keyword>
<dbReference type="RefSeq" id="WP_212946928.1">
    <property type="nucleotide sequence ID" value="NZ_BORW01000001.1"/>
</dbReference>
<feature type="compositionally biased region" description="Basic and acidic residues" evidence="1">
    <location>
        <begin position="127"/>
        <end position="152"/>
    </location>
</feature>
<name>A0ABQ4LQ12_9BACL</name>
<evidence type="ECO:0000313" key="3">
    <source>
        <dbReference type="EMBL" id="GIO65346.1"/>
    </source>
</evidence>
<evidence type="ECO:0000256" key="1">
    <source>
        <dbReference type="SAM" id="MobiDB-lite"/>
    </source>
</evidence>
<feature type="compositionally biased region" description="Polar residues" evidence="1">
    <location>
        <begin position="29"/>
        <end position="47"/>
    </location>
</feature>
<gene>
    <name evidence="3" type="ORF">J21TS3_01670</name>
</gene>
<sequence length="291" mass="31261">MNSKRQTIWLVSMLSLMVVLSAYYLFTEDSGSSKTPKTPVADSQQVSGADKSSAKETASKTTTESGVEVTEVITDGKVNENAAAAKTDAGSADASKEAAKDTAKDTTKDAAKDASKESSDKTTAQTDGKDAASKDAAAEEKTASKGKTDNGKEAQAGKSDDEVLKEVAAQKSSASSLFDSYLMERDQKNESKYNDLLAAMNDMSKDPAETAKASEELNALETKTEKIKGIEEELEHKYSFANAFIKEENDKYQVLVLSDKPDVKQAVSIVELVMKELNVTQDKVSVQYMAP</sequence>
<feature type="compositionally biased region" description="Low complexity" evidence="1">
    <location>
        <begin position="82"/>
        <end position="93"/>
    </location>
</feature>
<evidence type="ECO:0000256" key="2">
    <source>
        <dbReference type="SAM" id="Phobius"/>
    </source>
</evidence>
<dbReference type="Pfam" id="PF12685">
    <property type="entry name" value="SpoIIIAH"/>
    <property type="match status" value="1"/>
</dbReference>
<organism evidence="3 4">
    <name type="scientific">Paenibacillus cookii</name>
    <dbReference type="NCBI Taxonomy" id="157839"/>
    <lineage>
        <taxon>Bacteria</taxon>
        <taxon>Bacillati</taxon>
        <taxon>Bacillota</taxon>
        <taxon>Bacilli</taxon>
        <taxon>Bacillales</taxon>
        <taxon>Paenibacillaceae</taxon>
        <taxon>Paenibacillus</taxon>
    </lineage>
</organism>
<dbReference type="InterPro" id="IPR024232">
    <property type="entry name" value="SpoIIIAH"/>
</dbReference>